<dbReference type="Proteomes" id="UP000821845">
    <property type="component" value="Chromosome 2"/>
</dbReference>
<evidence type="ECO:0000313" key="1">
    <source>
        <dbReference type="EMBL" id="KAH6939569.1"/>
    </source>
</evidence>
<dbReference type="EMBL" id="CM023482">
    <property type="protein sequence ID" value="KAH6939569.1"/>
    <property type="molecule type" value="Genomic_DNA"/>
</dbReference>
<reference evidence="1" key="1">
    <citation type="submission" date="2020-05" db="EMBL/GenBank/DDBJ databases">
        <title>Large-scale comparative analyses of tick genomes elucidate their genetic diversity and vector capacities.</title>
        <authorList>
            <person name="Jia N."/>
            <person name="Wang J."/>
            <person name="Shi W."/>
            <person name="Du L."/>
            <person name="Sun Y."/>
            <person name="Zhan W."/>
            <person name="Jiang J."/>
            <person name="Wang Q."/>
            <person name="Zhang B."/>
            <person name="Ji P."/>
            <person name="Sakyi L.B."/>
            <person name="Cui X."/>
            <person name="Yuan T."/>
            <person name="Jiang B."/>
            <person name="Yang W."/>
            <person name="Lam T.T.-Y."/>
            <person name="Chang Q."/>
            <person name="Ding S."/>
            <person name="Wang X."/>
            <person name="Zhu J."/>
            <person name="Ruan X."/>
            <person name="Zhao L."/>
            <person name="Wei J."/>
            <person name="Que T."/>
            <person name="Du C."/>
            <person name="Cheng J."/>
            <person name="Dai P."/>
            <person name="Han X."/>
            <person name="Huang E."/>
            <person name="Gao Y."/>
            <person name="Liu J."/>
            <person name="Shao H."/>
            <person name="Ye R."/>
            <person name="Li L."/>
            <person name="Wei W."/>
            <person name="Wang X."/>
            <person name="Wang C."/>
            <person name="Yang T."/>
            <person name="Huo Q."/>
            <person name="Li W."/>
            <person name="Guo W."/>
            <person name="Chen H."/>
            <person name="Zhou L."/>
            <person name="Ni X."/>
            <person name="Tian J."/>
            <person name="Zhou Y."/>
            <person name="Sheng Y."/>
            <person name="Liu T."/>
            <person name="Pan Y."/>
            <person name="Xia L."/>
            <person name="Li J."/>
            <person name="Zhao F."/>
            <person name="Cao W."/>
        </authorList>
    </citation>
    <scope>NUCLEOTIDE SEQUENCE</scope>
    <source>
        <strain evidence="1">Hyas-2018</strain>
    </source>
</reference>
<organism evidence="1 2">
    <name type="scientific">Hyalomma asiaticum</name>
    <name type="common">Tick</name>
    <dbReference type="NCBI Taxonomy" id="266040"/>
    <lineage>
        <taxon>Eukaryota</taxon>
        <taxon>Metazoa</taxon>
        <taxon>Ecdysozoa</taxon>
        <taxon>Arthropoda</taxon>
        <taxon>Chelicerata</taxon>
        <taxon>Arachnida</taxon>
        <taxon>Acari</taxon>
        <taxon>Parasitiformes</taxon>
        <taxon>Ixodida</taxon>
        <taxon>Ixodoidea</taxon>
        <taxon>Ixodidae</taxon>
        <taxon>Hyalomminae</taxon>
        <taxon>Hyalomma</taxon>
    </lineage>
</organism>
<accession>A0ACB7T074</accession>
<proteinExistence type="predicted"/>
<sequence>MLRSGEKAAILYREEAVSHGELLRRLRCCTAGLQALGIGRGDRVYARFCSSSVDGLVALCAVIFTGATVIIVGDFTQAEHLSSIKSLDITHLLTDSETADKLVPLLPELKLKGKLSVDELPGFTCVSSLQWVNEKPFRDNWNASCNDDVAMIAYSSGTSGLPKNIEIPQRCLLYCLVAAEATQPLTSDDICVTGANICTYIGFTLYLKGLYLGATFLMMEQRQRIHGLVDAIARHKVTWFMSPPLRALGYARQVQQGGHGPPPSLKSILLAGAPLLAAVAREVVAALQPDEMRNAYGTTETSGILTLPPRGERCYDNVGFPLPGTKVKIVDPQSGAVLGPMEEGEVLVHSPSTMKGYYKMDDETSAVLDAQGWFHTSDVGFYDVDGRLYLVDRVKFTLDCYGKKVSPCELEDCLMEHPDVAEAAVLGVPHADAGVVPAAIVVLRPRCEKRDEELAKHIKVHVAARLSPWKHLYGGVYFADAIPRTETGKIQRRDLPELLLSLPRIERPSATA</sequence>
<keyword evidence="2" id="KW-1185">Reference proteome</keyword>
<protein>
    <submittedName>
        <fullName evidence="1">Uncharacterized protein</fullName>
    </submittedName>
</protein>
<evidence type="ECO:0000313" key="2">
    <source>
        <dbReference type="Proteomes" id="UP000821845"/>
    </source>
</evidence>
<gene>
    <name evidence="1" type="ORF">HPB50_019542</name>
</gene>
<name>A0ACB7T074_HYAAI</name>
<comment type="caution">
    <text evidence="1">The sequence shown here is derived from an EMBL/GenBank/DDBJ whole genome shotgun (WGS) entry which is preliminary data.</text>
</comment>